<evidence type="ECO:0008006" key="3">
    <source>
        <dbReference type="Google" id="ProtNLM"/>
    </source>
</evidence>
<evidence type="ECO:0000313" key="1">
    <source>
        <dbReference type="EMBL" id="QZO02071.1"/>
    </source>
</evidence>
<dbReference type="KEGG" id="cmet:K6K41_12825"/>
<evidence type="ECO:0000313" key="2">
    <source>
        <dbReference type="Proteomes" id="UP000825701"/>
    </source>
</evidence>
<accession>A0A9E6UP95</accession>
<keyword evidence="2" id="KW-1185">Reference proteome</keyword>
<reference evidence="1" key="1">
    <citation type="submission" date="2021-08" db="EMBL/GenBank/DDBJ databases">
        <authorList>
            <person name="Zhang H."/>
            <person name="Xu M."/>
            <person name="Yu Z."/>
            <person name="Yang L."/>
            <person name="Cai Y."/>
        </authorList>
    </citation>
    <scope>NUCLEOTIDE SEQUENCE</scope>
    <source>
        <strain evidence="1">CHL1</strain>
    </source>
</reference>
<sequence>MTDTASPRVPVPGDALQRGFDFVIGERTVQNRVTPYYDETLLSILTRIVGRTGHSYLVALCPKLGMTRAEVHRAPWLGGHTSRIAEVCGFPEDEVTRRMYGFGGSKLGLQHAMFSGGPIGQSYVSTKRRAVSPASLRIAPYHRMAWDLVQLGFCPESNERLIDRCPLCSKELTWLGTSVCHCHACRFDLRKHVESGGDVKPPMYLSKLANALSPFPSLRAETVAQLPSDLRSLTGGELLQSAILIGLATRRLLDPKAPSMRRSMGKGSSRAESAEILGYGSQVLFDMREYFSDILTETRNIGGGSKSNSPIRNELGDLYDLIDPSVVGQAISDVFSARIKDHYQKSYSPFDKTTSSTVLLKWCDQVMSYDEVIASVTTKQFHAEKMRSLRTLKVGRGAKSLAYRRDKVRELIIDLENSTLQTVLKKKYGMPNVILDGLIQKKVIKRSPSLVEEILGPGRLDEADLRQWVRSIEAKLEEPRDSEPVRLKEAIRHLGTGDAAWRRVIDLIQTGQVPLVGVREDVTALTVRWSLCRRSLASHLPVPTAKSGTALTVMLAHVGLRARKAAELGRLQVIRTAPCPKNSRVSTVDQAELDRFRSSFTTPVALASEWGVPVKFVIAWLREANVEVIGSGRPNVYRLDDVKRLLASGKEQFVRFNQHSEDRTVFLLQYLRIPIGLEINNIKTRISTVQKSKQKSLIMLIKIISGFKLSDIIKDHGTSCVLYFLFYPQAWNRKASYT</sequence>
<dbReference type="AlphaFoldDB" id="A0A9E6UP95"/>
<dbReference type="EMBL" id="CP081869">
    <property type="protein sequence ID" value="QZO02071.1"/>
    <property type="molecule type" value="Genomic_DNA"/>
</dbReference>
<organism evidence="1 2">
    <name type="scientific">Chenggangzhangella methanolivorans</name>
    <dbReference type="NCBI Taxonomy" id="1437009"/>
    <lineage>
        <taxon>Bacteria</taxon>
        <taxon>Pseudomonadati</taxon>
        <taxon>Pseudomonadota</taxon>
        <taxon>Alphaproteobacteria</taxon>
        <taxon>Hyphomicrobiales</taxon>
        <taxon>Methylopilaceae</taxon>
        <taxon>Chenggangzhangella</taxon>
    </lineage>
</organism>
<proteinExistence type="predicted"/>
<dbReference type="RefSeq" id="WP_261405454.1">
    <property type="nucleotide sequence ID" value="NZ_CP081869.1"/>
</dbReference>
<name>A0A9E6UP95_9HYPH</name>
<protein>
    <recommendedName>
        <fullName evidence="3">TniQ protein</fullName>
    </recommendedName>
</protein>
<gene>
    <name evidence="1" type="ORF">K6K41_12825</name>
</gene>
<dbReference type="Proteomes" id="UP000825701">
    <property type="component" value="Chromosome"/>
</dbReference>